<dbReference type="InterPro" id="IPR002508">
    <property type="entry name" value="MurNAc-LAA_cat"/>
</dbReference>
<dbReference type="AlphaFoldDB" id="A0A401IU35"/>
<keyword evidence="2" id="KW-0472">Membrane</keyword>
<dbReference type="InterPro" id="IPR050695">
    <property type="entry name" value="N-acetylmuramoyl_amidase_3"/>
</dbReference>
<dbReference type="Proteomes" id="UP000286848">
    <property type="component" value="Unassembled WGS sequence"/>
</dbReference>
<evidence type="ECO:0000313" key="4">
    <source>
        <dbReference type="EMBL" id="GBG95007.1"/>
    </source>
</evidence>
<feature type="transmembrane region" description="Helical" evidence="2">
    <location>
        <begin position="12"/>
        <end position="30"/>
    </location>
</feature>
<keyword evidence="5" id="KW-1185">Reference proteome</keyword>
<dbReference type="GO" id="GO:0008745">
    <property type="term" value="F:N-acetylmuramoyl-L-alanine amidase activity"/>
    <property type="evidence" value="ECO:0007669"/>
    <property type="project" value="InterPro"/>
</dbReference>
<dbReference type="CDD" id="cd02696">
    <property type="entry name" value="MurNAc-LAA"/>
    <property type="match status" value="1"/>
</dbReference>
<dbReference type="PANTHER" id="PTHR30404">
    <property type="entry name" value="N-ACETYLMURAMOYL-L-ALANINE AMIDASE"/>
    <property type="match status" value="1"/>
</dbReference>
<feature type="domain" description="MurNAc-LAA" evidence="3">
    <location>
        <begin position="170"/>
        <end position="279"/>
    </location>
</feature>
<dbReference type="GO" id="GO:0030288">
    <property type="term" value="C:outer membrane-bounded periplasmic space"/>
    <property type="evidence" value="ECO:0007669"/>
    <property type="project" value="TreeGrafter"/>
</dbReference>
<evidence type="ECO:0000313" key="5">
    <source>
        <dbReference type="Proteomes" id="UP000286848"/>
    </source>
</evidence>
<comment type="caution">
    <text evidence="4">The sequence shown here is derived from an EMBL/GenBank/DDBJ whole genome shotgun (WGS) entry which is preliminary data.</text>
</comment>
<protein>
    <submittedName>
        <fullName evidence="4">N-acetylmuramoyl-L-alanine amidase</fullName>
    </submittedName>
</protein>
<gene>
    <name evidence="4" type="primary">amiC</name>
    <name evidence="4" type="ORF">LFYK43_14660</name>
</gene>
<dbReference type="Gene3D" id="2.30.30.40">
    <property type="entry name" value="SH3 Domains"/>
    <property type="match status" value="1"/>
</dbReference>
<dbReference type="Gene3D" id="3.40.630.40">
    <property type="entry name" value="Zn-dependent exopeptidases"/>
    <property type="match status" value="1"/>
</dbReference>
<dbReference type="RefSeq" id="WP_124976933.1">
    <property type="nucleotide sequence ID" value="NZ_BFFP01000023.1"/>
</dbReference>
<keyword evidence="2" id="KW-0812">Transmembrane</keyword>
<accession>A0A401IU35</accession>
<keyword evidence="1" id="KW-0378">Hydrolase</keyword>
<evidence type="ECO:0000259" key="3">
    <source>
        <dbReference type="SMART" id="SM00646"/>
    </source>
</evidence>
<dbReference type="PANTHER" id="PTHR30404:SF0">
    <property type="entry name" value="N-ACETYLMURAMOYL-L-ALANINE AMIDASE AMIC"/>
    <property type="match status" value="1"/>
</dbReference>
<evidence type="ECO:0000256" key="2">
    <source>
        <dbReference type="SAM" id="Phobius"/>
    </source>
</evidence>
<keyword evidence="2" id="KW-1133">Transmembrane helix</keyword>
<dbReference type="EMBL" id="BFFP01000023">
    <property type="protein sequence ID" value="GBG95007.1"/>
    <property type="molecule type" value="Genomic_DNA"/>
</dbReference>
<name>A0A401IU35_9LACO</name>
<dbReference type="SMART" id="SM00646">
    <property type="entry name" value="Ami_3"/>
    <property type="match status" value="1"/>
</dbReference>
<reference evidence="4 5" key="1">
    <citation type="journal article" date="2019" name="Int. J. Syst. Evol. Microbiol.">
        <title>Lactobacillus salitolerans sp. nov., a novel lactic acid bacterium isolated from spent mushroom substrates.</title>
        <authorList>
            <person name="Tohno M."/>
            <person name="Tanizawa Y."/>
            <person name="Kojima Y."/>
            <person name="Sakamoto M."/>
            <person name="Nakamura Y."/>
            <person name="Ohkuma M."/>
            <person name="Kobayashi H."/>
        </authorList>
    </citation>
    <scope>NUCLEOTIDE SEQUENCE [LARGE SCALE GENOMIC DNA]</scope>
    <source>
        <strain evidence="4 5">YK43</strain>
    </source>
</reference>
<proteinExistence type="predicted"/>
<dbReference type="SUPFAM" id="SSF53187">
    <property type="entry name" value="Zn-dependent exopeptidases"/>
    <property type="match status" value="1"/>
</dbReference>
<sequence>MHRQRQQNRFPINKVLLVGIILLLAGILVYRTSTYFKQLEVQTTQAVLKNGPGIEYQQRAEVPQGTRLTVIKTKYHWLYVKTGQNKFGWVADWMISPNYSQPIKSLKNATIVLDPGHGGNDSGAVSTHNTNEKTYTLRFAKEVAKKLREKGAKVYLTRSKDTYVSLAARPRLAEQVHADAFISFHFDSAPETNVASGYTTYYYHQKSSLNLAKKINNSFGALALDNRGVDFGDFLVIRDNTRPSILLEMGYINSERDFEQISSRLYKNKVSTQIVSGLEKYFANK</sequence>
<organism evidence="4 5">
    <name type="scientific">Ligilactobacillus salitolerans</name>
    <dbReference type="NCBI Taxonomy" id="1808352"/>
    <lineage>
        <taxon>Bacteria</taxon>
        <taxon>Bacillati</taxon>
        <taxon>Bacillota</taxon>
        <taxon>Bacilli</taxon>
        <taxon>Lactobacillales</taxon>
        <taxon>Lactobacillaceae</taxon>
        <taxon>Ligilactobacillus</taxon>
    </lineage>
</organism>
<dbReference type="GO" id="GO:0009253">
    <property type="term" value="P:peptidoglycan catabolic process"/>
    <property type="evidence" value="ECO:0007669"/>
    <property type="project" value="InterPro"/>
</dbReference>
<dbReference type="Pfam" id="PF01520">
    <property type="entry name" value="Amidase_3"/>
    <property type="match status" value="1"/>
</dbReference>
<evidence type="ECO:0000256" key="1">
    <source>
        <dbReference type="ARBA" id="ARBA00022801"/>
    </source>
</evidence>
<dbReference type="OrthoDB" id="9806267at2"/>